<proteinExistence type="predicted"/>
<organism evidence="1 2">
    <name type="scientific">Phanerochaete carnosa (strain HHB-10118-sp)</name>
    <name type="common">White-rot fungus</name>
    <name type="synonym">Peniophora carnosa</name>
    <dbReference type="NCBI Taxonomy" id="650164"/>
    <lineage>
        <taxon>Eukaryota</taxon>
        <taxon>Fungi</taxon>
        <taxon>Dikarya</taxon>
        <taxon>Basidiomycota</taxon>
        <taxon>Agaricomycotina</taxon>
        <taxon>Agaricomycetes</taxon>
        <taxon>Polyporales</taxon>
        <taxon>Phanerochaetaceae</taxon>
        <taxon>Phanerochaete</taxon>
    </lineage>
</organism>
<dbReference type="Proteomes" id="UP000008370">
    <property type="component" value="Unassembled WGS sequence"/>
</dbReference>
<dbReference type="KEGG" id="pco:PHACADRAFT_203524"/>
<protein>
    <submittedName>
        <fullName evidence="1">Uncharacterized protein</fullName>
    </submittedName>
</protein>
<dbReference type="GeneID" id="18912184"/>
<name>K5VBM1_PHACS</name>
<dbReference type="AlphaFoldDB" id="K5VBM1"/>
<dbReference type="InParanoid" id="K5VBM1"/>
<dbReference type="HOGENOM" id="CLU_146183_0_0_1"/>
<reference evidence="1 2" key="1">
    <citation type="journal article" date="2012" name="BMC Genomics">
        <title>Comparative genomics of the white-rot fungi, Phanerochaete carnosa and P. chrysosporium, to elucidate the genetic basis of the distinct wood types they colonize.</title>
        <authorList>
            <person name="Suzuki H."/>
            <person name="MacDonald J."/>
            <person name="Syed K."/>
            <person name="Salamov A."/>
            <person name="Hori C."/>
            <person name="Aerts A."/>
            <person name="Henrissat B."/>
            <person name="Wiebenga A."/>
            <person name="vanKuyk P.A."/>
            <person name="Barry K."/>
            <person name="Lindquist E."/>
            <person name="LaButti K."/>
            <person name="Lapidus A."/>
            <person name="Lucas S."/>
            <person name="Coutinho P."/>
            <person name="Gong Y."/>
            <person name="Samejima M."/>
            <person name="Mahadevan R."/>
            <person name="Abou-Zaid M."/>
            <person name="de Vries R.P."/>
            <person name="Igarashi K."/>
            <person name="Yadav J.S."/>
            <person name="Grigoriev I.V."/>
            <person name="Master E.R."/>
        </authorList>
    </citation>
    <scope>NUCLEOTIDE SEQUENCE [LARGE SCALE GENOMIC DNA]</scope>
    <source>
        <strain evidence="1 2">HHB-10118-sp</strain>
    </source>
</reference>
<evidence type="ECO:0000313" key="2">
    <source>
        <dbReference type="Proteomes" id="UP000008370"/>
    </source>
</evidence>
<accession>K5VBM1</accession>
<keyword evidence="2" id="KW-1185">Reference proteome</keyword>
<dbReference type="RefSeq" id="XP_007389757.1">
    <property type="nucleotide sequence ID" value="XM_007389695.1"/>
</dbReference>
<dbReference type="Gene3D" id="2.60.40.1760">
    <property type="entry name" value="glycosyl hydrolase (family 31)"/>
    <property type="match status" value="1"/>
</dbReference>
<evidence type="ECO:0000313" key="1">
    <source>
        <dbReference type="EMBL" id="EKM60286.1"/>
    </source>
</evidence>
<dbReference type="EMBL" id="JH930468">
    <property type="protein sequence ID" value="EKM60286.1"/>
    <property type="molecule type" value="Genomic_DNA"/>
</dbReference>
<sequence>MISTDNSTALDSFPLVLEYQYLQLTPAPALGTNIYGLREVVASSGFRRDVGADGGVGTIQTMWAQDIPDTIEQKVWVPFLVCQDYGSHPIYLEHRYNATTKRSQTHGVFLFSSAGSDDILLTALSSNLSVVEYRLICGTLNLYSLSSPSP</sequence>
<dbReference type="OrthoDB" id="5839090at2759"/>
<gene>
    <name evidence="1" type="ORF">PHACADRAFT_203524</name>
</gene>